<reference evidence="3" key="2">
    <citation type="submission" date="2015-01" db="EMBL/GenBank/DDBJ databases">
        <title>Evolutionary Origins and Diversification of the Mycorrhizal Mutualists.</title>
        <authorList>
            <consortium name="DOE Joint Genome Institute"/>
            <consortium name="Mycorrhizal Genomics Consortium"/>
            <person name="Kohler A."/>
            <person name="Kuo A."/>
            <person name="Nagy L.G."/>
            <person name="Floudas D."/>
            <person name="Copeland A."/>
            <person name="Barry K.W."/>
            <person name="Cichocki N."/>
            <person name="Veneault-Fourrey C."/>
            <person name="LaButti K."/>
            <person name="Lindquist E.A."/>
            <person name="Lipzen A."/>
            <person name="Lundell T."/>
            <person name="Morin E."/>
            <person name="Murat C."/>
            <person name="Riley R."/>
            <person name="Ohm R."/>
            <person name="Sun H."/>
            <person name="Tunlid A."/>
            <person name="Henrissat B."/>
            <person name="Grigoriev I.V."/>
            <person name="Hibbett D.S."/>
            <person name="Martin F."/>
        </authorList>
    </citation>
    <scope>NUCLEOTIDE SEQUENCE [LARGE SCALE GENOMIC DNA]</scope>
    <source>
        <strain evidence="3">Foug A</strain>
    </source>
</reference>
<feature type="region of interest" description="Disordered" evidence="1">
    <location>
        <begin position="291"/>
        <end position="319"/>
    </location>
</feature>
<dbReference type="Proteomes" id="UP000053989">
    <property type="component" value="Unassembled WGS sequence"/>
</dbReference>
<gene>
    <name evidence="2" type="ORF">SCLCIDRAFT_964999</name>
</gene>
<dbReference type="HOGENOM" id="CLU_781109_0_0_1"/>
<name>A0A0C3DWI3_9AGAM</name>
<dbReference type="AlphaFoldDB" id="A0A0C3DWI3"/>
<reference evidence="2 3" key="1">
    <citation type="submission" date="2014-04" db="EMBL/GenBank/DDBJ databases">
        <authorList>
            <consortium name="DOE Joint Genome Institute"/>
            <person name="Kuo A."/>
            <person name="Kohler A."/>
            <person name="Nagy L.G."/>
            <person name="Floudas D."/>
            <person name="Copeland A."/>
            <person name="Barry K.W."/>
            <person name="Cichocki N."/>
            <person name="Veneault-Fourrey C."/>
            <person name="LaButti K."/>
            <person name="Lindquist E.A."/>
            <person name="Lipzen A."/>
            <person name="Lundell T."/>
            <person name="Morin E."/>
            <person name="Murat C."/>
            <person name="Sun H."/>
            <person name="Tunlid A."/>
            <person name="Henrissat B."/>
            <person name="Grigoriev I.V."/>
            <person name="Hibbett D.S."/>
            <person name="Martin F."/>
            <person name="Nordberg H.P."/>
            <person name="Cantor M.N."/>
            <person name="Hua S.X."/>
        </authorList>
    </citation>
    <scope>NUCLEOTIDE SEQUENCE [LARGE SCALE GENOMIC DNA]</scope>
    <source>
        <strain evidence="2 3">Foug A</strain>
    </source>
</reference>
<dbReference type="InParanoid" id="A0A0C3DWI3"/>
<keyword evidence="3" id="KW-1185">Reference proteome</keyword>
<organism evidence="2 3">
    <name type="scientific">Scleroderma citrinum Foug A</name>
    <dbReference type="NCBI Taxonomy" id="1036808"/>
    <lineage>
        <taxon>Eukaryota</taxon>
        <taxon>Fungi</taxon>
        <taxon>Dikarya</taxon>
        <taxon>Basidiomycota</taxon>
        <taxon>Agaricomycotina</taxon>
        <taxon>Agaricomycetes</taxon>
        <taxon>Agaricomycetidae</taxon>
        <taxon>Boletales</taxon>
        <taxon>Sclerodermatineae</taxon>
        <taxon>Sclerodermataceae</taxon>
        <taxon>Scleroderma</taxon>
    </lineage>
</organism>
<dbReference type="EMBL" id="KN822064">
    <property type="protein sequence ID" value="KIM60266.1"/>
    <property type="molecule type" value="Genomic_DNA"/>
</dbReference>
<feature type="region of interest" description="Disordered" evidence="1">
    <location>
        <begin position="223"/>
        <end position="249"/>
    </location>
</feature>
<evidence type="ECO:0000313" key="3">
    <source>
        <dbReference type="Proteomes" id="UP000053989"/>
    </source>
</evidence>
<evidence type="ECO:0000256" key="1">
    <source>
        <dbReference type="SAM" id="MobiDB-lite"/>
    </source>
</evidence>
<protein>
    <submittedName>
        <fullName evidence="2">Uncharacterized protein</fullName>
    </submittedName>
</protein>
<evidence type="ECO:0000313" key="2">
    <source>
        <dbReference type="EMBL" id="KIM60266.1"/>
    </source>
</evidence>
<proteinExistence type="predicted"/>
<sequence>MCVVCCITFPSLYLCKLVIINRLVQPCRYLLSQTVGTISRMLSGTRAAGSRAILSSGARLASAIRFKRTRLMRGSSSSGACGVVTSTSMAIPPSPLVAFSPPSSIFTAPPAAATVATAVSASGTTSLSTSGTTSFPTSIHDCNASNAFADHISALSIASRSPRTWFSFLSISTLAACASGGVSTTSLLSSSSSSAFSFAFSILVLVPAPSNIDARASSSGLRRSAAISSGERRTASVEDADGSARMRARPGDVPCCWPCACARAWLCPCNCGEGGGCRWGRGIESKLASGSGLMDASTPGLGSQTGNGGGKGKDDEQKTSRKSECRPCVTLSTRCVSTYCASGIPRGIAFIAGAG</sequence>
<accession>A0A0C3DWI3</accession>